<accession>A0A433XG08</accession>
<dbReference type="RefSeq" id="WP_127187978.1">
    <property type="nucleotide sequence ID" value="NZ_RZNJ01000002.1"/>
</dbReference>
<comment type="caution">
    <text evidence="1">The sequence shown here is derived from an EMBL/GenBank/DDBJ whole genome shotgun (WGS) entry which is preliminary data.</text>
</comment>
<gene>
    <name evidence="1" type="ORF">EMQ25_07815</name>
</gene>
<dbReference type="Proteomes" id="UP000281547">
    <property type="component" value="Unassembled WGS sequence"/>
</dbReference>
<keyword evidence="2" id="KW-1185">Reference proteome</keyword>
<dbReference type="EMBL" id="RZNJ01000002">
    <property type="protein sequence ID" value="RUT33023.1"/>
    <property type="molecule type" value="Genomic_DNA"/>
</dbReference>
<evidence type="ECO:0000313" key="1">
    <source>
        <dbReference type="EMBL" id="RUT33023.1"/>
    </source>
</evidence>
<evidence type="ECO:0000313" key="2">
    <source>
        <dbReference type="Proteomes" id="UP000281547"/>
    </source>
</evidence>
<dbReference type="OrthoDB" id="8445391at2"/>
<sequence length="83" mass="9658">MTDFDYSATAELYPSRSHFRSRQVQYRRFNSAAEALRYAMEEMPPELFRGALLEIDEERYEGDAIRALYEAADYPLPRAGRAS</sequence>
<organism evidence="1 2">
    <name type="scientific">Arsenicitalea aurantiaca</name>
    <dbReference type="NCBI Taxonomy" id="1783274"/>
    <lineage>
        <taxon>Bacteria</taxon>
        <taxon>Pseudomonadati</taxon>
        <taxon>Pseudomonadota</taxon>
        <taxon>Alphaproteobacteria</taxon>
        <taxon>Hyphomicrobiales</taxon>
        <taxon>Devosiaceae</taxon>
        <taxon>Arsenicitalea</taxon>
    </lineage>
</organism>
<dbReference type="AlphaFoldDB" id="A0A433XG08"/>
<name>A0A433XG08_9HYPH</name>
<reference evidence="1 2" key="1">
    <citation type="journal article" date="2016" name="Int. J. Syst. Evol. Microbiol.">
        <title>Arsenicitalea aurantiaca gen. nov., sp. nov., a new member of the family Hyphomicrobiaceae, isolated from high-arsenic sediment.</title>
        <authorList>
            <person name="Mu Y."/>
            <person name="Zhou L."/>
            <person name="Zeng X.C."/>
            <person name="Liu L."/>
            <person name="Pan Y."/>
            <person name="Chen X."/>
            <person name="Wang J."/>
            <person name="Li S."/>
            <person name="Li W.J."/>
            <person name="Wang Y."/>
        </authorList>
    </citation>
    <scope>NUCLEOTIDE SEQUENCE [LARGE SCALE GENOMIC DNA]</scope>
    <source>
        <strain evidence="1 2">42-50</strain>
    </source>
</reference>
<protein>
    <submittedName>
        <fullName evidence="1">Uncharacterized protein</fullName>
    </submittedName>
</protein>
<proteinExistence type="predicted"/>